<dbReference type="Gene3D" id="3.40.50.1110">
    <property type="entry name" value="SGNH hydrolase"/>
    <property type="match status" value="1"/>
</dbReference>
<sequence length="251" mass="27754">MKVFLIAGQSNAVGTSPTDGLEGYVFPDVLLWQAGEFTEENEKLQNVWLRGVRPGMGYTPRHSGIELGICAGLKKGMPRAFVRYAYGTTDLVRDWRSESLWRAPPEKRGDAGWEYLCWKNAFLRAQEAAGEPLEAEGLFFMQGESDAYNREGAARYAENLATLLSDMRAFLGRADLPVCIGEIATKVSAYAPYAEQVRAGQRACCARDKNAAWVPSADLPMSDGWHYTARGAVALGERFAAAMARLTEERR</sequence>
<feature type="domain" description="Sialate O-acetylesterase" evidence="2">
    <location>
        <begin position="2"/>
        <end position="244"/>
    </location>
</feature>
<dbReference type="SUPFAM" id="SSF52266">
    <property type="entry name" value="SGNH hydrolase"/>
    <property type="match status" value="1"/>
</dbReference>
<evidence type="ECO:0000256" key="1">
    <source>
        <dbReference type="ARBA" id="ARBA00022801"/>
    </source>
</evidence>
<reference evidence="3" key="2">
    <citation type="submission" date="2021-04" db="EMBL/GenBank/DDBJ databases">
        <authorList>
            <person name="Gilroy R."/>
        </authorList>
    </citation>
    <scope>NUCLEOTIDE SEQUENCE</scope>
    <source>
        <strain evidence="3">CHK192-19661</strain>
    </source>
</reference>
<keyword evidence="1" id="KW-0378">Hydrolase</keyword>
<dbReference type="PANTHER" id="PTHR31988">
    <property type="entry name" value="ESTERASE, PUTATIVE (DUF303)-RELATED"/>
    <property type="match status" value="1"/>
</dbReference>
<dbReference type="Proteomes" id="UP000824025">
    <property type="component" value="Unassembled WGS sequence"/>
</dbReference>
<dbReference type="EMBL" id="DXCF01000002">
    <property type="protein sequence ID" value="HIZ08899.1"/>
    <property type="molecule type" value="Genomic_DNA"/>
</dbReference>
<dbReference type="InterPro" id="IPR036514">
    <property type="entry name" value="SGNH_hydro_sf"/>
</dbReference>
<dbReference type="InterPro" id="IPR052940">
    <property type="entry name" value="Carb_Esterase_6"/>
</dbReference>
<accession>A0A9D2D5H5</accession>
<evidence type="ECO:0000259" key="2">
    <source>
        <dbReference type="Pfam" id="PF03629"/>
    </source>
</evidence>
<reference evidence="3" key="1">
    <citation type="journal article" date="2021" name="PeerJ">
        <title>Extensive microbial diversity within the chicken gut microbiome revealed by metagenomics and culture.</title>
        <authorList>
            <person name="Gilroy R."/>
            <person name="Ravi A."/>
            <person name="Getino M."/>
            <person name="Pursley I."/>
            <person name="Horton D.L."/>
            <person name="Alikhan N.F."/>
            <person name="Baker D."/>
            <person name="Gharbi K."/>
            <person name="Hall N."/>
            <person name="Watson M."/>
            <person name="Adriaenssens E.M."/>
            <person name="Foster-Nyarko E."/>
            <person name="Jarju S."/>
            <person name="Secka A."/>
            <person name="Antonio M."/>
            <person name="Oren A."/>
            <person name="Chaudhuri R.R."/>
            <person name="La Ragione R."/>
            <person name="Hildebrand F."/>
            <person name="Pallen M.J."/>
        </authorList>
    </citation>
    <scope>NUCLEOTIDE SEQUENCE</scope>
    <source>
        <strain evidence="3">CHK192-19661</strain>
    </source>
</reference>
<dbReference type="GO" id="GO:0016787">
    <property type="term" value="F:hydrolase activity"/>
    <property type="evidence" value="ECO:0007669"/>
    <property type="project" value="UniProtKB-KW"/>
</dbReference>
<name>A0A9D2D5H5_9FIRM</name>
<comment type="caution">
    <text evidence="3">The sequence shown here is derived from an EMBL/GenBank/DDBJ whole genome shotgun (WGS) entry which is preliminary data.</text>
</comment>
<protein>
    <submittedName>
        <fullName evidence="3">Sialate O-acetylesterase</fullName>
    </submittedName>
</protein>
<proteinExistence type="predicted"/>
<evidence type="ECO:0000313" key="4">
    <source>
        <dbReference type="Proteomes" id="UP000824025"/>
    </source>
</evidence>
<organism evidence="3 4">
    <name type="scientific">Candidatus Borkfalkia avicola</name>
    <dbReference type="NCBI Taxonomy" id="2838503"/>
    <lineage>
        <taxon>Bacteria</taxon>
        <taxon>Bacillati</taxon>
        <taxon>Bacillota</taxon>
        <taxon>Clostridia</taxon>
        <taxon>Christensenellales</taxon>
        <taxon>Christensenellaceae</taxon>
        <taxon>Candidatus Borkfalkia</taxon>
    </lineage>
</organism>
<dbReference type="AlphaFoldDB" id="A0A9D2D5H5"/>
<dbReference type="InterPro" id="IPR005181">
    <property type="entry name" value="SASA"/>
</dbReference>
<dbReference type="Pfam" id="PF03629">
    <property type="entry name" value="SASA"/>
    <property type="match status" value="1"/>
</dbReference>
<gene>
    <name evidence="3" type="ORF">H9726_00285</name>
</gene>
<evidence type="ECO:0000313" key="3">
    <source>
        <dbReference type="EMBL" id="HIZ08899.1"/>
    </source>
</evidence>
<dbReference type="PANTHER" id="PTHR31988:SF19">
    <property type="entry name" value="9-O-ACETYL-N-ACETYLNEURAMINIC ACID DEACETYLASE-RELATED"/>
    <property type="match status" value="1"/>
</dbReference>